<dbReference type="EMBL" id="LWQU01000045">
    <property type="protein sequence ID" value="OAN62842.1"/>
    <property type="molecule type" value="Genomic_DNA"/>
</dbReference>
<dbReference type="Proteomes" id="UP000078543">
    <property type="component" value="Unassembled WGS sequence"/>
</dbReference>
<organism evidence="1 2">
    <name type="scientific">Magnetospirillum moscoviense</name>
    <dbReference type="NCBI Taxonomy" id="1437059"/>
    <lineage>
        <taxon>Bacteria</taxon>
        <taxon>Pseudomonadati</taxon>
        <taxon>Pseudomonadota</taxon>
        <taxon>Alphaproteobacteria</taxon>
        <taxon>Rhodospirillales</taxon>
        <taxon>Rhodospirillaceae</taxon>
        <taxon>Magnetospirillum</taxon>
    </lineage>
</organism>
<evidence type="ECO:0008006" key="3">
    <source>
        <dbReference type="Google" id="ProtNLM"/>
    </source>
</evidence>
<dbReference type="AlphaFoldDB" id="A0A178N0U5"/>
<dbReference type="STRING" id="1437059.A6A05_19230"/>
<dbReference type="OrthoDB" id="7301931at2"/>
<proteinExistence type="predicted"/>
<evidence type="ECO:0000313" key="2">
    <source>
        <dbReference type="Proteomes" id="UP000078543"/>
    </source>
</evidence>
<keyword evidence="2" id="KW-1185">Reference proteome</keyword>
<gene>
    <name evidence="1" type="ORF">A6A05_19230</name>
</gene>
<name>A0A178N0U5_9PROT</name>
<comment type="caution">
    <text evidence="1">The sequence shown here is derived from an EMBL/GenBank/DDBJ whole genome shotgun (WGS) entry which is preliminary data.</text>
</comment>
<sequence>MPLVGKPRRVRSSVRRYDLIEEGGEVRVLDLTLAERLGFSEARMIRKLIKRHASSLEAIGNSLHRVTKSEGRGRPATAFYLTEGQALFILAKSETARANIELAYVVVGHARDALFSR</sequence>
<evidence type="ECO:0000313" key="1">
    <source>
        <dbReference type="EMBL" id="OAN62842.1"/>
    </source>
</evidence>
<protein>
    <recommendedName>
        <fullName evidence="3">KilA-N DNA-binding domain-containing protein</fullName>
    </recommendedName>
</protein>
<accession>A0A178N0U5</accession>
<reference evidence="1 2" key="1">
    <citation type="submission" date="2016-04" db="EMBL/GenBank/DDBJ databases">
        <title>Draft genome sequence of freshwater magnetotactic bacteria Magnetospirillum marisnigri SP-1 and Magnetospirillum moscoviense BB-1.</title>
        <authorList>
            <person name="Koziaeva V."/>
            <person name="Dziuba M.V."/>
            <person name="Ivanov T.M."/>
            <person name="Kuznetsov B."/>
            <person name="Grouzdev D.S."/>
        </authorList>
    </citation>
    <scope>NUCLEOTIDE SEQUENCE [LARGE SCALE GENOMIC DNA]</scope>
    <source>
        <strain evidence="1 2">BB-1</strain>
    </source>
</reference>